<gene>
    <name evidence="3" type="ORF">Q3M24_06920</name>
</gene>
<dbReference type="InterPro" id="IPR003293">
    <property type="entry name" value="Nudix_hydrolase6-like"/>
</dbReference>
<name>A0AAU8M013_9BACT</name>
<accession>A0AAU8M013</accession>
<keyword evidence="1" id="KW-0378">Hydrolase</keyword>
<organism evidence="3">
    <name type="scientific">Candidatus Electrothrix aestuarii</name>
    <dbReference type="NCBI Taxonomy" id="3062594"/>
    <lineage>
        <taxon>Bacteria</taxon>
        <taxon>Pseudomonadati</taxon>
        <taxon>Thermodesulfobacteriota</taxon>
        <taxon>Desulfobulbia</taxon>
        <taxon>Desulfobulbales</taxon>
        <taxon>Desulfobulbaceae</taxon>
        <taxon>Candidatus Electrothrix</taxon>
    </lineage>
</organism>
<protein>
    <submittedName>
        <fullName evidence="3">NUDIX domain-containing protein</fullName>
    </submittedName>
</protein>
<reference evidence="3" key="1">
    <citation type="journal article" date="2024" name="Syst. Appl. Microbiol.">
        <title>First single-strain enrichments of Electrothrix cable bacteria, description of E. aestuarii sp. nov. and E. rattekaaiensis sp. nov., and proposal of a cable bacteria taxonomy following the rules of the SeqCode.</title>
        <authorList>
            <person name="Plum-Jensen L.E."/>
            <person name="Schramm A."/>
            <person name="Marshall I.P.G."/>
        </authorList>
    </citation>
    <scope>NUCLEOTIDE SEQUENCE</scope>
    <source>
        <strain evidence="3">Rat1</strain>
    </source>
</reference>
<dbReference type="Pfam" id="PF18290">
    <property type="entry name" value="Nudix_hydro"/>
    <property type="match status" value="1"/>
</dbReference>
<dbReference type="PANTHER" id="PTHR13994:SF13">
    <property type="entry name" value="FI03680P"/>
    <property type="match status" value="1"/>
</dbReference>
<dbReference type="PROSITE" id="PS00893">
    <property type="entry name" value="NUDIX_BOX"/>
    <property type="match status" value="1"/>
</dbReference>
<dbReference type="KEGG" id="eaj:Q3M24_06920"/>
<reference evidence="3" key="2">
    <citation type="submission" date="2024-06" db="EMBL/GenBank/DDBJ databases">
        <authorList>
            <person name="Plum-Jensen L.E."/>
            <person name="Schramm A."/>
            <person name="Marshall I.P.G."/>
        </authorList>
    </citation>
    <scope>NUCLEOTIDE SEQUENCE</scope>
    <source>
        <strain evidence="3">Rat1</strain>
    </source>
</reference>
<dbReference type="InterPro" id="IPR000086">
    <property type="entry name" value="NUDIX_hydrolase_dom"/>
</dbReference>
<sequence length="248" mass="28415">MTFATDQTSITYQEDKYGGIILDDAAFKLSPAVFEKELAQVIADHPEKKLIWITLPIAKSEYIPLLTQQNFTFYDCRETTLILVKKVIPNPIIPNPTNHTIGVGVFVREGDNMLVVKDRIYRSYKLPGGYMDNEENISQAVAREVAEETGIRVQMDAVVSIGHFTPCQFNESNIYLICKATPLSTTIEIGDTEEIIEARWMNIDQYIKHEHVHPYNKKIVMVALHNRGIKHEACDLFIPGEKRYEFFF</sequence>
<dbReference type="InterPro" id="IPR020084">
    <property type="entry name" value="NUDIX_hydrolase_CS"/>
</dbReference>
<dbReference type="PANTHER" id="PTHR13994">
    <property type="entry name" value="NUDIX HYDROLASE RELATED"/>
    <property type="match status" value="1"/>
</dbReference>
<proteinExistence type="predicted"/>
<dbReference type="CDD" id="cd04670">
    <property type="entry name" value="NUDIX_ASFGF2_Nudt6"/>
    <property type="match status" value="1"/>
</dbReference>
<dbReference type="Pfam" id="PF00293">
    <property type="entry name" value="NUDIX"/>
    <property type="match status" value="1"/>
</dbReference>
<dbReference type="GO" id="GO:0035529">
    <property type="term" value="F:NADH pyrophosphatase activity"/>
    <property type="evidence" value="ECO:0007669"/>
    <property type="project" value="TreeGrafter"/>
</dbReference>
<dbReference type="InterPro" id="IPR040618">
    <property type="entry name" value="Pre-Nudix"/>
</dbReference>
<dbReference type="InterPro" id="IPR015797">
    <property type="entry name" value="NUDIX_hydrolase-like_dom_sf"/>
</dbReference>
<dbReference type="AlphaFoldDB" id="A0AAU8M013"/>
<evidence type="ECO:0000259" key="2">
    <source>
        <dbReference type="PROSITE" id="PS51462"/>
    </source>
</evidence>
<evidence type="ECO:0000313" key="3">
    <source>
        <dbReference type="EMBL" id="XCN74472.1"/>
    </source>
</evidence>
<dbReference type="SUPFAM" id="SSF55811">
    <property type="entry name" value="Nudix"/>
    <property type="match status" value="1"/>
</dbReference>
<dbReference type="GO" id="GO:0047631">
    <property type="term" value="F:ADP-ribose diphosphatase activity"/>
    <property type="evidence" value="ECO:0007669"/>
    <property type="project" value="TreeGrafter"/>
</dbReference>
<dbReference type="GO" id="GO:0051287">
    <property type="term" value="F:NAD binding"/>
    <property type="evidence" value="ECO:0007669"/>
    <property type="project" value="TreeGrafter"/>
</dbReference>
<feature type="domain" description="Nudix hydrolase" evidence="2">
    <location>
        <begin position="96"/>
        <end position="225"/>
    </location>
</feature>
<dbReference type="EMBL" id="CP159373">
    <property type="protein sequence ID" value="XCN74472.1"/>
    <property type="molecule type" value="Genomic_DNA"/>
</dbReference>
<dbReference type="PROSITE" id="PS51462">
    <property type="entry name" value="NUDIX"/>
    <property type="match status" value="1"/>
</dbReference>
<dbReference type="Gene3D" id="3.40.630.30">
    <property type="match status" value="1"/>
</dbReference>
<evidence type="ECO:0000256" key="1">
    <source>
        <dbReference type="ARBA" id="ARBA00022801"/>
    </source>
</evidence>
<dbReference type="Gene3D" id="3.90.79.10">
    <property type="entry name" value="Nucleoside Triphosphate Pyrophosphohydrolase"/>
    <property type="match status" value="1"/>
</dbReference>